<dbReference type="PANTHER" id="PTHR46710:SF1">
    <property type="entry name" value="ARM REPEAT PROTEIN INTERACTING WITH ABF2"/>
    <property type="match status" value="1"/>
</dbReference>
<dbReference type="EMBL" id="QGKV02000759">
    <property type="protein sequence ID" value="KAF3567695.1"/>
    <property type="molecule type" value="Genomic_DNA"/>
</dbReference>
<dbReference type="Proteomes" id="UP000266723">
    <property type="component" value="Unassembled WGS sequence"/>
</dbReference>
<evidence type="ECO:0000313" key="3">
    <source>
        <dbReference type="EMBL" id="KAF3567695.1"/>
    </source>
</evidence>
<accession>A0ABQ7D869</accession>
<dbReference type="InterPro" id="IPR011333">
    <property type="entry name" value="SKP1/BTB/POZ_sf"/>
</dbReference>
<evidence type="ECO:0000259" key="2">
    <source>
        <dbReference type="Pfam" id="PF00651"/>
    </source>
</evidence>
<dbReference type="Gene3D" id="3.30.710.10">
    <property type="entry name" value="Potassium Channel Kv1.1, Chain A"/>
    <property type="match status" value="1"/>
</dbReference>
<dbReference type="InterPro" id="IPR000210">
    <property type="entry name" value="BTB/POZ_dom"/>
</dbReference>
<keyword evidence="4" id="KW-1185">Reference proteome</keyword>
<dbReference type="SUPFAM" id="SSF54695">
    <property type="entry name" value="POZ domain"/>
    <property type="match status" value="1"/>
</dbReference>
<comment type="caution">
    <text evidence="3">The sequence shown here is derived from an EMBL/GenBank/DDBJ whole genome shotgun (WGS) entry which is preliminary data.</text>
</comment>
<evidence type="ECO:0000313" key="4">
    <source>
        <dbReference type="Proteomes" id="UP000266723"/>
    </source>
</evidence>
<name>A0ABQ7D869_BRACR</name>
<reference evidence="3 4" key="1">
    <citation type="journal article" date="2020" name="BMC Genomics">
        <title>Intraspecific diversification of the crop wild relative Brassica cretica Lam. using demographic model selection.</title>
        <authorList>
            <person name="Kioukis A."/>
            <person name="Michalopoulou V.A."/>
            <person name="Briers L."/>
            <person name="Pirintsos S."/>
            <person name="Studholme D.J."/>
            <person name="Pavlidis P."/>
            <person name="Sarris P.F."/>
        </authorList>
    </citation>
    <scope>NUCLEOTIDE SEQUENCE [LARGE SCALE GENOMIC DNA]</scope>
    <source>
        <strain evidence="4">cv. PFS-1207/04</strain>
    </source>
</reference>
<dbReference type="Pfam" id="PF00651">
    <property type="entry name" value="BTB"/>
    <property type="match status" value="1"/>
</dbReference>
<gene>
    <name evidence="3" type="ORF">DY000_02018566</name>
</gene>
<evidence type="ECO:0000256" key="1">
    <source>
        <dbReference type="ARBA" id="ARBA00004906"/>
    </source>
</evidence>
<dbReference type="InterPro" id="IPR044282">
    <property type="entry name" value="ABAP1/ARIA"/>
</dbReference>
<organism evidence="3 4">
    <name type="scientific">Brassica cretica</name>
    <name type="common">Mustard</name>
    <dbReference type="NCBI Taxonomy" id="69181"/>
    <lineage>
        <taxon>Eukaryota</taxon>
        <taxon>Viridiplantae</taxon>
        <taxon>Streptophyta</taxon>
        <taxon>Embryophyta</taxon>
        <taxon>Tracheophyta</taxon>
        <taxon>Spermatophyta</taxon>
        <taxon>Magnoliopsida</taxon>
        <taxon>eudicotyledons</taxon>
        <taxon>Gunneridae</taxon>
        <taxon>Pentapetalae</taxon>
        <taxon>rosids</taxon>
        <taxon>malvids</taxon>
        <taxon>Brassicales</taxon>
        <taxon>Brassicaceae</taxon>
        <taxon>Brassiceae</taxon>
        <taxon>Brassica</taxon>
    </lineage>
</organism>
<feature type="domain" description="BTB" evidence="2">
    <location>
        <begin position="1"/>
        <end position="40"/>
    </location>
</feature>
<proteinExistence type="predicted"/>
<comment type="pathway">
    <text evidence="1">Protein modification; protein ubiquitination.</text>
</comment>
<protein>
    <recommendedName>
        <fullName evidence="2">BTB domain-containing protein</fullName>
    </recommendedName>
</protein>
<dbReference type="PANTHER" id="PTHR46710">
    <property type="entry name" value="ARM REPEAT PROTEIN INTERACTING WITH ABF2"/>
    <property type="match status" value="1"/>
</dbReference>
<sequence length="104" mass="11909">MRFIYSGSIDTTIEIAQDLLRSADRYLLEGLKRLCEYTIAKVNQNNCNANYGYSNSLLGFASPTEDTKTLEEKKVGVKGLGRKKTEEPEHLMWKDDIKKFIVED</sequence>